<dbReference type="EMBL" id="JAUSWM010000005">
    <property type="protein sequence ID" value="MDQ0483738.1"/>
    <property type="molecule type" value="Genomic_DNA"/>
</dbReference>
<evidence type="ECO:0000313" key="1">
    <source>
        <dbReference type="EMBL" id="MDQ0483738.1"/>
    </source>
</evidence>
<keyword evidence="2" id="KW-1185">Reference proteome</keyword>
<name>A0ABU0K2Z9_9BACL</name>
<dbReference type="RefSeq" id="WP_301551641.1">
    <property type="nucleotide sequence ID" value="NZ_JAQRMZ010000004.1"/>
</dbReference>
<organism evidence="1 2">
    <name type="scientific">Guptibacillus hwajinpoensis</name>
    <dbReference type="NCBI Taxonomy" id="208199"/>
    <lineage>
        <taxon>Bacteria</taxon>
        <taxon>Bacillati</taxon>
        <taxon>Bacillota</taxon>
        <taxon>Bacilli</taxon>
        <taxon>Bacillales</taxon>
        <taxon>Guptibacillaceae</taxon>
        <taxon>Guptibacillus</taxon>
    </lineage>
</organism>
<evidence type="ECO:0000313" key="2">
    <source>
        <dbReference type="Proteomes" id="UP001226720"/>
    </source>
</evidence>
<dbReference type="Proteomes" id="UP001226720">
    <property type="component" value="Unassembled WGS sequence"/>
</dbReference>
<sequence length="138" mass="15957">MSGFQEFLDDFLTSWHNCSLDDMKYIINDTYQAREVSSQSELYDFGYEESIEGWDQAFTAFKNDESSWVLKKLAVTPIRRNEMLAIIFATIESNGKQSDTGNVFFNTFRKGAEGNWKLVRSYIEAGVSIDYVDQLIKE</sequence>
<reference evidence="1" key="1">
    <citation type="submission" date="2023-07" db="EMBL/GenBank/DDBJ databases">
        <title>Genomic Encyclopedia of Type Strains, Phase IV (KMG-IV): sequencing the most valuable type-strain genomes for metagenomic binning, comparative biology and taxonomic classification.</title>
        <authorList>
            <person name="Goeker M."/>
        </authorList>
    </citation>
    <scope>NUCLEOTIDE SEQUENCE [LARGE SCALE GENOMIC DNA]</scope>
    <source>
        <strain evidence="1">JSM 076093</strain>
    </source>
</reference>
<comment type="caution">
    <text evidence="1">The sequence shown here is derived from an EMBL/GenBank/DDBJ whole genome shotgun (WGS) entry which is preliminary data.</text>
</comment>
<accession>A0ABU0K2Z9</accession>
<proteinExistence type="predicted"/>
<protein>
    <recommendedName>
        <fullName evidence="3">Flavoprotein</fullName>
    </recommendedName>
</protein>
<dbReference type="GeneID" id="301327177"/>
<gene>
    <name evidence="1" type="ORF">QO000_002722</name>
</gene>
<evidence type="ECO:0008006" key="3">
    <source>
        <dbReference type="Google" id="ProtNLM"/>
    </source>
</evidence>